<dbReference type="HOGENOM" id="CLU_1766770_0_0_6"/>
<evidence type="ECO:0000313" key="3">
    <source>
        <dbReference type="Proteomes" id="UP000007067"/>
    </source>
</evidence>
<dbReference type="Proteomes" id="UP000007067">
    <property type="component" value="Chromosome"/>
</dbReference>
<reference evidence="2 3" key="1">
    <citation type="journal article" date="2005" name="Nucleic Acids Res.">
        <title>Genome dynamics and diversity of Shigella species, the etiologic agents of bacillary dysentery.</title>
        <authorList>
            <person name="Yang F."/>
            <person name="Yang J."/>
            <person name="Zhang X."/>
            <person name="Chen L."/>
            <person name="Jiang Y."/>
            <person name="Yan Y."/>
            <person name="Tang X."/>
            <person name="Wang J."/>
            <person name="Xiong Z."/>
            <person name="Dong J."/>
            <person name="Xue Y."/>
            <person name="Zhu Y."/>
            <person name="Xu X."/>
            <person name="Sun L."/>
            <person name="Chen S."/>
            <person name="Nie H."/>
            <person name="Peng J."/>
            <person name="Xu J."/>
            <person name="Wang Y."/>
            <person name="Yuan Z."/>
            <person name="Wen Y."/>
            <person name="Yao Z."/>
            <person name="Shen Y."/>
            <person name="Qiang B."/>
            <person name="Hou Y."/>
            <person name="Yu J."/>
            <person name="Jin Q."/>
        </authorList>
    </citation>
    <scope>NUCLEOTIDE SEQUENCE [LARGE SCALE GENOMIC DNA]</scope>
    <source>
        <strain evidence="2 3">Sb227</strain>
    </source>
</reference>
<proteinExistence type="predicted"/>
<protein>
    <submittedName>
        <fullName evidence="2">Uncharacterized protein</fullName>
    </submittedName>
</protein>
<accession>Q31Z08</accession>
<organism evidence="2 3">
    <name type="scientific">Shigella boydii serotype 4 (strain Sb227)</name>
    <dbReference type="NCBI Taxonomy" id="300268"/>
    <lineage>
        <taxon>Bacteria</taxon>
        <taxon>Pseudomonadati</taxon>
        <taxon>Pseudomonadota</taxon>
        <taxon>Gammaproteobacteria</taxon>
        <taxon>Enterobacterales</taxon>
        <taxon>Enterobacteriaceae</taxon>
        <taxon>Shigella</taxon>
    </lineage>
</organism>
<evidence type="ECO:0000256" key="1">
    <source>
        <dbReference type="SAM" id="MobiDB-lite"/>
    </source>
</evidence>
<dbReference type="AlphaFoldDB" id="Q31Z08"/>
<dbReference type="EMBL" id="CP000036">
    <property type="protein sequence ID" value="ABB66700.1"/>
    <property type="molecule type" value="Genomic_DNA"/>
</dbReference>
<gene>
    <name evidence="2" type="ordered locus">SBO_2122</name>
</gene>
<sequence>MFSYFLLTYKTSFINHNVTLTAWLNINQVVVVSPSRKNVINSENPRGRRPVTGHNSRKDPQKSRISPALSQMVFSMRSMSPSSPGFLPSYAMPADTVCGLCMSIKFSKAAVSSGATFGRSCSMVMFRMFLAVSTSIQGTFAIARNSG</sequence>
<feature type="region of interest" description="Disordered" evidence="1">
    <location>
        <begin position="39"/>
        <end position="63"/>
    </location>
</feature>
<name>Q31Z08_SHIBS</name>
<dbReference type="KEGG" id="sbo:SBO_2122"/>
<evidence type="ECO:0000313" key="2">
    <source>
        <dbReference type="EMBL" id="ABB66700.1"/>
    </source>
</evidence>